<evidence type="ECO:0000313" key="11">
    <source>
        <dbReference type="Proteomes" id="UP000261620"/>
    </source>
</evidence>
<keyword evidence="4" id="KW-0238">DNA-binding</keyword>
<evidence type="ECO:0000256" key="4">
    <source>
        <dbReference type="ARBA" id="ARBA00023125"/>
    </source>
</evidence>
<keyword evidence="2" id="KW-0597">Phosphoprotein</keyword>
<sequence>MATREMSLRQQYRRPPAIIKQEQEDDSDPEETTLGLRRSDGMESQIIHSGHFMVSSPHSEHPPKKGYDFDTVDEQTCQTYHFGKASMSHLSIDASLTRLFECMTLAYSGKLVSPKWKNFKGLKLLWRDKIRLNNAIWRAWYIQYVERRDNPVCHFVTPLDGNMDLEINRPAEATATDNKSWKTRIEIVIREYHKWRTYFKKRLQRHKDEDLSSLLTGPEEQLSLFGEVSPDMLRVPLCQDEESAARRVSRWHNETPAPMEMDPLFDMDVLMWEFSDTLFSTLASHQPMTLPNPREIAHAGNADMIQPGLIPLQPNLDFMDSFDPLQDLFHSLRPPIFPSVSPTASSVTPLPSSSSQSQAQLMSSMQLPTNHISHPGPIPSAMTSQTSPTGTSDADAAYLQNYMPVFPGQVESSNQAVVSSVSHDPLAQCLSGQNIASATAMVPSPLNSSSALGEAQAPSVITHTAVSTATPSDAATTFCHGTDYCSISTQPTPPPPQLQPLAPLASTSVRQPQTFALPHAFRSSSAKKTRPVQRIAAATTLPSSHLILTGPGNAVIVTPTPLKADVVCNTGVVITPHHGGAPGFSVVPHAQKTPQPIVPKQKSYSSSRKRSGQGSPCGLDQVPSPQSLISSTPLVKNEQNQGRRTTHISAEQKRRTHIKIGFKTLCNLVPTLKSQSNISNAVTLQKTVEHIGKLQQERQQMQEEVRRLREEVVELNTSINLCQEQLPPTGVPVRRLRFDHTQEFNEYVKNRTLQNWKSCNIYLMGNDNSCIIIKPLFDSFNGMVSTTSREELCETTLQWLESYCSLPALRPMVLGTLRQLSTATSILTDPSLLPEEAIRAVTQTDV</sequence>
<dbReference type="FunFam" id="4.10.280.10:FF:000028">
    <property type="entry name" value="MLX interacting protein like"/>
    <property type="match status" value="1"/>
</dbReference>
<comment type="subcellular location">
    <subcellularLocation>
        <location evidence="1">Nucleus</location>
    </subcellularLocation>
</comment>
<dbReference type="SUPFAM" id="SSF47459">
    <property type="entry name" value="HLH, helix-loop-helix DNA-binding domain"/>
    <property type="match status" value="1"/>
</dbReference>
<dbReference type="STRING" id="94237.ENSMMOP00000022464"/>
<keyword evidence="3" id="KW-0805">Transcription regulation</keyword>
<dbReference type="PANTHER" id="PTHR15741:SF40">
    <property type="entry name" value="MLX-INTERACTING PROTEIN"/>
    <property type="match status" value="1"/>
</dbReference>
<feature type="coiled-coil region" evidence="7">
    <location>
        <begin position="684"/>
        <end position="725"/>
    </location>
</feature>
<feature type="region of interest" description="Disordered" evidence="8">
    <location>
        <begin position="1"/>
        <end position="36"/>
    </location>
</feature>
<keyword evidence="7" id="KW-0175">Coiled coil</keyword>
<dbReference type="OMA" id="TEFHSSI"/>
<protein>
    <recommendedName>
        <fullName evidence="9">BHLH domain-containing protein</fullName>
    </recommendedName>
</protein>
<organism evidence="10 11">
    <name type="scientific">Mola mola</name>
    <name type="common">Ocean sunfish</name>
    <name type="synonym">Tetraodon mola</name>
    <dbReference type="NCBI Taxonomy" id="94237"/>
    <lineage>
        <taxon>Eukaryota</taxon>
        <taxon>Metazoa</taxon>
        <taxon>Chordata</taxon>
        <taxon>Craniata</taxon>
        <taxon>Vertebrata</taxon>
        <taxon>Euteleostomi</taxon>
        <taxon>Actinopterygii</taxon>
        <taxon>Neopterygii</taxon>
        <taxon>Teleostei</taxon>
        <taxon>Neoteleostei</taxon>
        <taxon>Acanthomorphata</taxon>
        <taxon>Eupercaria</taxon>
        <taxon>Tetraodontiformes</taxon>
        <taxon>Molidae</taxon>
        <taxon>Mola</taxon>
    </lineage>
</organism>
<dbReference type="AlphaFoldDB" id="A0A3Q3XA52"/>
<dbReference type="GO" id="GO:0005634">
    <property type="term" value="C:nucleus"/>
    <property type="evidence" value="ECO:0007669"/>
    <property type="project" value="UniProtKB-SubCell"/>
</dbReference>
<feature type="domain" description="BHLH" evidence="9">
    <location>
        <begin position="642"/>
        <end position="694"/>
    </location>
</feature>
<dbReference type="Ensembl" id="ENSMMOT00000022835.1">
    <property type="protein sequence ID" value="ENSMMOP00000022464.1"/>
    <property type="gene ID" value="ENSMMOG00000017070.1"/>
</dbReference>
<evidence type="ECO:0000256" key="5">
    <source>
        <dbReference type="ARBA" id="ARBA00023163"/>
    </source>
</evidence>
<keyword evidence="11" id="KW-1185">Reference proteome</keyword>
<dbReference type="Gene3D" id="4.10.280.10">
    <property type="entry name" value="Helix-loop-helix DNA-binding domain"/>
    <property type="match status" value="1"/>
</dbReference>
<reference evidence="10" key="2">
    <citation type="submission" date="2025-09" db="UniProtKB">
        <authorList>
            <consortium name="Ensembl"/>
        </authorList>
    </citation>
    <scope>IDENTIFICATION</scope>
</reference>
<evidence type="ECO:0000259" key="9">
    <source>
        <dbReference type="PROSITE" id="PS50888"/>
    </source>
</evidence>
<reference evidence="10" key="1">
    <citation type="submission" date="2025-08" db="UniProtKB">
        <authorList>
            <consortium name="Ensembl"/>
        </authorList>
    </citation>
    <scope>IDENTIFICATION</scope>
</reference>
<dbReference type="SMART" id="SM00353">
    <property type="entry name" value="HLH"/>
    <property type="match status" value="1"/>
</dbReference>
<evidence type="ECO:0000256" key="8">
    <source>
        <dbReference type="SAM" id="MobiDB-lite"/>
    </source>
</evidence>
<feature type="region of interest" description="Disordered" evidence="8">
    <location>
        <begin position="583"/>
        <end position="652"/>
    </location>
</feature>
<evidence type="ECO:0000256" key="6">
    <source>
        <dbReference type="ARBA" id="ARBA00023242"/>
    </source>
</evidence>
<evidence type="ECO:0000256" key="1">
    <source>
        <dbReference type="ARBA" id="ARBA00004123"/>
    </source>
</evidence>
<dbReference type="InterPro" id="IPR036638">
    <property type="entry name" value="HLH_DNA-bd_sf"/>
</dbReference>
<dbReference type="PANTHER" id="PTHR15741">
    <property type="entry name" value="BASIC HELIX-LOOP-HELIX ZIP TRANSCRIPTION FACTOR"/>
    <property type="match status" value="1"/>
</dbReference>
<keyword evidence="5" id="KW-0804">Transcription</keyword>
<dbReference type="InterPro" id="IPR011598">
    <property type="entry name" value="bHLH_dom"/>
</dbReference>
<evidence type="ECO:0000256" key="7">
    <source>
        <dbReference type="SAM" id="Coils"/>
    </source>
</evidence>
<dbReference type="GO" id="GO:0000978">
    <property type="term" value="F:RNA polymerase II cis-regulatory region sequence-specific DNA binding"/>
    <property type="evidence" value="ECO:0007669"/>
    <property type="project" value="TreeGrafter"/>
</dbReference>
<dbReference type="PROSITE" id="PS50888">
    <property type="entry name" value="BHLH"/>
    <property type="match status" value="1"/>
</dbReference>
<dbReference type="GO" id="GO:0000981">
    <property type="term" value="F:DNA-binding transcription factor activity, RNA polymerase II-specific"/>
    <property type="evidence" value="ECO:0007669"/>
    <property type="project" value="TreeGrafter"/>
</dbReference>
<accession>A0A3Q3XA52</accession>
<dbReference type="GO" id="GO:0046983">
    <property type="term" value="F:protein dimerization activity"/>
    <property type="evidence" value="ECO:0007669"/>
    <property type="project" value="InterPro"/>
</dbReference>
<dbReference type="Proteomes" id="UP000261620">
    <property type="component" value="Unplaced"/>
</dbReference>
<name>A0A3Q3XA52_MOLML</name>
<evidence type="ECO:0000256" key="2">
    <source>
        <dbReference type="ARBA" id="ARBA00022553"/>
    </source>
</evidence>
<proteinExistence type="predicted"/>
<keyword evidence="6" id="KW-0539">Nucleus</keyword>
<feature type="compositionally biased region" description="Polar residues" evidence="8">
    <location>
        <begin position="623"/>
        <end position="649"/>
    </location>
</feature>
<dbReference type="Pfam" id="PF00010">
    <property type="entry name" value="HLH"/>
    <property type="match status" value="1"/>
</dbReference>
<evidence type="ECO:0000256" key="3">
    <source>
        <dbReference type="ARBA" id="ARBA00023015"/>
    </source>
</evidence>
<dbReference type="InterPro" id="IPR052207">
    <property type="entry name" value="Max-like/E-box_TFs"/>
</dbReference>
<evidence type="ECO:0000313" key="10">
    <source>
        <dbReference type="Ensembl" id="ENSMMOP00000022464.1"/>
    </source>
</evidence>